<comment type="subcellular location">
    <subcellularLocation>
        <location evidence="1">Cell membrane</location>
        <topology evidence="1">Multi-pass membrane protein</topology>
    </subcellularLocation>
</comment>
<evidence type="ECO:0000256" key="6">
    <source>
        <dbReference type="ARBA" id="ARBA00023136"/>
    </source>
</evidence>
<dbReference type="GO" id="GO:0005886">
    <property type="term" value="C:plasma membrane"/>
    <property type="evidence" value="ECO:0007669"/>
    <property type="project" value="UniProtKB-SubCell"/>
</dbReference>
<evidence type="ECO:0000256" key="2">
    <source>
        <dbReference type="ARBA" id="ARBA00006448"/>
    </source>
</evidence>
<evidence type="ECO:0000256" key="4">
    <source>
        <dbReference type="ARBA" id="ARBA00022692"/>
    </source>
</evidence>
<dbReference type="InterPro" id="IPR023090">
    <property type="entry name" value="UPF0702_alpha/beta_dom_sf"/>
</dbReference>
<feature type="domain" description="YetF C-terminal" evidence="8">
    <location>
        <begin position="81"/>
        <end position="215"/>
    </location>
</feature>
<keyword evidence="5 7" id="KW-1133">Transmembrane helix</keyword>
<evidence type="ECO:0000313" key="10">
    <source>
        <dbReference type="EMBL" id="SER57382.1"/>
    </source>
</evidence>
<feature type="transmembrane region" description="Helical" evidence="7">
    <location>
        <begin position="58"/>
        <end position="78"/>
    </location>
</feature>
<dbReference type="AlphaFoldDB" id="A0A1H9QAE4"/>
<dbReference type="Gene3D" id="3.30.240.20">
    <property type="entry name" value="bsu07140 like domains"/>
    <property type="match status" value="2"/>
</dbReference>
<organism evidence="10 11">
    <name type="scientific">Salipaludibacillus aurantiacus</name>
    <dbReference type="NCBI Taxonomy" id="1601833"/>
    <lineage>
        <taxon>Bacteria</taxon>
        <taxon>Bacillati</taxon>
        <taxon>Bacillota</taxon>
        <taxon>Bacilli</taxon>
        <taxon>Bacillales</taxon>
        <taxon>Bacillaceae</taxon>
    </lineage>
</organism>
<reference evidence="11" key="1">
    <citation type="submission" date="2016-10" db="EMBL/GenBank/DDBJ databases">
        <authorList>
            <person name="Varghese N."/>
            <person name="Submissions S."/>
        </authorList>
    </citation>
    <scope>NUCLEOTIDE SEQUENCE [LARGE SCALE GENOMIC DNA]</scope>
    <source>
        <strain evidence="11">S9</strain>
    </source>
</reference>
<evidence type="ECO:0000256" key="1">
    <source>
        <dbReference type="ARBA" id="ARBA00004651"/>
    </source>
</evidence>
<gene>
    <name evidence="10" type="ORF">SAMN05518684_102111</name>
</gene>
<dbReference type="RefSeq" id="WP_093047448.1">
    <property type="nucleotide sequence ID" value="NZ_FOGT01000002.1"/>
</dbReference>
<comment type="similarity">
    <text evidence="2">Belongs to the UPF0702 family.</text>
</comment>
<dbReference type="Pfam" id="PF20730">
    <property type="entry name" value="YetF_N"/>
    <property type="match status" value="1"/>
</dbReference>
<keyword evidence="4 7" id="KW-0812">Transmembrane</keyword>
<dbReference type="EMBL" id="FOGT01000002">
    <property type="protein sequence ID" value="SER57382.1"/>
    <property type="molecule type" value="Genomic_DNA"/>
</dbReference>
<dbReference type="OrthoDB" id="9778331at2"/>
<evidence type="ECO:0000256" key="3">
    <source>
        <dbReference type="ARBA" id="ARBA00022475"/>
    </source>
</evidence>
<feature type="domain" description="YetF-like N-terminal transmembrane" evidence="9">
    <location>
        <begin position="5"/>
        <end position="78"/>
    </location>
</feature>
<keyword evidence="6 7" id="KW-0472">Membrane</keyword>
<evidence type="ECO:0000256" key="5">
    <source>
        <dbReference type="ARBA" id="ARBA00022989"/>
    </source>
</evidence>
<keyword evidence="3" id="KW-1003">Cell membrane</keyword>
<sequence length="231" mass="25986">MDTSELILRIAFSFLVLFVMTRITGRKEISQMTFFNFASAIAIGSISANLVVNANFSIQHGFIALLGWTILTLVMDLIDIKSKEGRKVVTGDPVIVIKEGKIVDKELKNQRLDLDALNSMLRQQRIFSLAEVDYAILEPNGKLSVLSRDYNLPLTKQDMNITGPQKVFPLPTEVISDGLVIKKNLEKLKLDIDWLKQQLDQAGIHSFSDVFYAQVQTDGSLFIDPQDKKNK</sequence>
<dbReference type="InterPro" id="IPR048454">
    <property type="entry name" value="YetF_N"/>
</dbReference>
<accession>A0A1H9QAE4</accession>
<dbReference type="InterPro" id="IPR007353">
    <property type="entry name" value="DUF421"/>
</dbReference>
<feature type="transmembrane region" description="Helical" evidence="7">
    <location>
        <begin position="32"/>
        <end position="52"/>
    </location>
</feature>
<protein>
    <submittedName>
        <fullName evidence="10">Uncharacterized membrane protein YcaP, DUF421 family</fullName>
    </submittedName>
</protein>
<dbReference type="PANTHER" id="PTHR34582">
    <property type="entry name" value="UPF0702 TRANSMEMBRANE PROTEIN YCAP"/>
    <property type="match status" value="1"/>
</dbReference>
<dbReference type="Pfam" id="PF04239">
    <property type="entry name" value="DUF421"/>
    <property type="match status" value="1"/>
</dbReference>
<evidence type="ECO:0000259" key="9">
    <source>
        <dbReference type="Pfam" id="PF20730"/>
    </source>
</evidence>
<dbReference type="PANTHER" id="PTHR34582:SF7">
    <property type="entry name" value="UPF0702 TRANSMEMBRANE PROTEIN YDFS"/>
    <property type="match status" value="1"/>
</dbReference>
<evidence type="ECO:0000313" key="11">
    <source>
        <dbReference type="Proteomes" id="UP000198571"/>
    </source>
</evidence>
<evidence type="ECO:0000259" key="8">
    <source>
        <dbReference type="Pfam" id="PF04239"/>
    </source>
</evidence>
<feature type="transmembrane region" description="Helical" evidence="7">
    <location>
        <begin position="6"/>
        <end position="25"/>
    </location>
</feature>
<evidence type="ECO:0000256" key="7">
    <source>
        <dbReference type="SAM" id="Phobius"/>
    </source>
</evidence>
<name>A0A1H9QAE4_9BACI</name>
<dbReference type="Proteomes" id="UP000198571">
    <property type="component" value="Unassembled WGS sequence"/>
</dbReference>
<proteinExistence type="inferred from homology"/>
<keyword evidence="11" id="KW-1185">Reference proteome</keyword>